<dbReference type="EMBL" id="JEMA01001091">
    <property type="protein sequence ID" value="KYF62493.1"/>
    <property type="molecule type" value="Genomic_DNA"/>
</dbReference>
<dbReference type="Proteomes" id="UP000075260">
    <property type="component" value="Unassembled WGS sequence"/>
</dbReference>
<feature type="compositionally biased region" description="Basic and acidic residues" evidence="1">
    <location>
        <begin position="1"/>
        <end position="12"/>
    </location>
</feature>
<reference evidence="2 3" key="1">
    <citation type="submission" date="2014-02" db="EMBL/GenBank/DDBJ databases">
        <title>The small core and large imbalanced accessory genome model reveals a collaborative survival strategy of Sorangium cellulosum strains in nature.</title>
        <authorList>
            <person name="Han K."/>
            <person name="Peng R."/>
            <person name="Blom J."/>
            <person name="Li Y.-Z."/>
        </authorList>
    </citation>
    <scope>NUCLEOTIDE SEQUENCE [LARGE SCALE GENOMIC DNA]</scope>
    <source>
        <strain evidence="2 3">So0008-312</strain>
    </source>
</reference>
<name>A0A150Q3V2_SORCE</name>
<evidence type="ECO:0000313" key="2">
    <source>
        <dbReference type="EMBL" id="KYF62493.1"/>
    </source>
</evidence>
<evidence type="ECO:0000313" key="3">
    <source>
        <dbReference type="Proteomes" id="UP000075260"/>
    </source>
</evidence>
<evidence type="ECO:0000256" key="1">
    <source>
        <dbReference type="SAM" id="MobiDB-lite"/>
    </source>
</evidence>
<accession>A0A150Q3V2</accession>
<sequence length="105" mass="10969">MASHPGPKEPPPRARGVSPWRSAGTALDPSRWRQRPAPAARGASPVEGRACATWARTSAFGLGSDRQRSGSRGGAEIAIRSAVSERPRGAIDRGPPASAPHRGGW</sequence>
<dbReference type="AlphaFoldDB" id="A0A150Q3V2"/>
<organism evidence="2 3">
    <name type="scientific">Sorangium cellulosum</name>
    <name type="common">Polyangium cellulosum</name>
    <dbReference type="NCBI Taxonomy" id="56"/>
    <lineage>
        <taxon>Bacteria</taxon>
        <taxon>Pseudomonadati</taxon>
        <taxon>Myxococcota</taxon>
        <taxon>Polyangia</taxon>
        <taxon>Polyangiales</taxon>
        <taxon>Polyangiaceae</taxon>
        <taxon>Sorangium</taxon>
    </lineage>
</organism>
<protein>
    <submittedName>
        <fullName evidence="2">Uncharacterized protein</fullName>
    </submittedName>
</protein>
<gene>
    <name evidence="2" type="ORF">BE15_15970</name>
</gene>
<comment type="caution">
    <text evidence="2">The sequence shown here is derived from an EMBL/GenBank/DDBJ whole genome shotgun (WGS) entry which is preliminary data.</text>
</comment>
<proteinExistence type="predicted"/>
<feature type="region of interest" description="Disordered" evidence="1">
    <location>
        <begin position="1"/>
        <end position="105"/>
    </location>
</feature>